<dbReference type="GO" id="GO:0016301">
    <property type="term" value="F:kinase activity"/>
    <property type="evidence" value="ECO:0007669"/>
    <property type="project" value="UniProtKB-KW"/>
</dbReference>
<feature type="non-terminal residue" evidence="1">
    <location>
        <position position="104"/>
    </location>
</feature>
<keyword evidence="1" id="KW-0808">Transferase</keyword>
<proteinExistence type="predicted"/>
<reference evidence="2" key="3">
    <citation type="journal article" date="2016" name="Gigascience">
        <title>De novo construction of an expanded transcriptome assembly for the western tarnished plant bug, Lygus hesperus.</title>
        <authorList>
            <person name="Tassone E.E."/>
            <person name="Geib S.M."/>
            <person name="Hall B."/>
            <person name="Fabrick J.A."/>
            <person name="Brent C.S."/>
            <person name="Hull J.J."/>
        </authorList>
    </citation>
    <scope>NUCLEOTIDE SEQUENCE</scope>
</reference>
<evidence type="ECO:0000313" key="1">
    <source>
        <dbReference type="EMBL" id="JAG40603.1"/>
    </source>
</evidence>
<name>A0A0A9ZBA1_LYGHE</name>
<dbReference type="EMBL" id="GDHC01006875">
    <property type="protein sequence ID" value="JAQ11754.1"/>
    <property type="molecule type" value="Transcribed_RNA"/>
</dbReference>
<dbReference type="AlphaFoldDB" id="A0A0A9ZBA1"/>
<organism evidence="1">
    <name type="scientific">Lygus hesperus</name>
    <name type="common">Western plant bug</name>
    <dbReference type="NCBI Taxonomy" id="30085"/>
    <lineage>
        <taxon>Eukaryota</taxon>
        <taxon>Metazoa</taxon>
        <taxon>Ecdysozoa</taxon>
        <taxon>Arthropoda</taxon>
        <taxon>Hexapoda</taxon>
        <taxon>Insecta</taxon>
        <taxon>Pterygota</taxon>
        <taxon>Neoptera</taxon>
        <taxon>Paraneoptera</taxon>
        <taxon>Hemiptera</taxon>
        <taxon>Heteroptera</taxon>
        <taxon>Panheteroptera</taxon>
        <taxon>Cimicomorpha</taxon>
        <taxon>Miridae</taxon>
        <taxon>Mirini</taxon>
        <taxon>Lygus</taxon>
    </lineage>
</organism>
<gene>
    <name evidence="1" type="primary">aroK_6</name>
    <name evidence="1" type="ORF">CM83_15226</name>
    <name evidence="2" type="ORF">g.23828</name>
</gene>
<reference evidence="1" key="2">
    <citation type="submission" date="2014-07" db="EMBL/GenBank/DDBJ databases">
        <authorList>
            <person name="Hull J."/>
        </authorList>
    </citation>
    <scope>NUCLEOTIDE SEQUENCE</scope>
</reference>
<dbReference type="EMBL" id="GBHO01003001">
    <property type="protein sequence ID" value="JAG40603.1"/>
    <property type="molecule type" value="Transcribed_RNA"/>
</dbReference>
<sequence>MLLFKNRNNASNNYVCNLRLCRGGGSPTYSNQQLYIPSSRTIIDLIHNNNPLLSVYSSVCINRKISQCTRATTTAMAKTASTHIRCRCNQLHQFTRKTTTTTTT</sequence>
<evidence type="ECO:0000313" key="2">
    <source>
        <dbReference type="EMBL" id="JAQ11754.1"/>
    </source>
</evidence>
<accession>A0A0A9ZBA1</accession>
<protein>
    <submittedName>
        <fullName evidence="1">Shikimate kinase</fullName>
    </submittedName>
</protein>
<keyword evidence="1" id="KW-0418">Kinase</keyword>
<reference evidence="1" key="1">
    <citation type="journal article" date="2014" name="PLoS ONE">
        <title>Transcriptome-Based Identification of ABC Transporters in the Western Tarnished Plant Bug Lygus hesperus.</title>
        <authorList>
            <person name="Hull J.J."/>
            <person name="Chaney K."/>
            <person name="Geib S.M."/>
            <person name="Fabrick J.A."/>
            <person name="Brent C.S."/>
            <person name="Walsh D."/>
            <person name="Lavine L.C."/>
        </authorList>
    </citation>
    <scope>NUCLEOTIDE SEQUENCE</scope>
</reference>